<evidence type="ECO:0000256" key="1">
    <source>
        <dbReference type="SAM" id="MobiDB-lite"/>
    </source>
</evidence>
<accession>A0A812RJ52</accession>
<feature type="compositionally biased region" description="Basic and acidic residues" evidence="1">
    <location>
        <begin position="192"/>
        <end position="204"/>
    </location>
</feature>
<name>A0A812RJ52_9DINO</name>
<dbReference type="EMBL" id="CAJNDS010002335">
    <property type="protein sequence ID" value="CAE7438422.1"/>
    <property type="molecule type" value="Genomic_DNA"/>
</dbReference>
<gene>
    <name evidence="2" type="ORF">SNAT2548_LOCUS23833</name>
</gene>
<feature type="region of interest" description="Disordered" evidence="1">
    <location>
        <begin position="192"/>
        <end position="228"/>
    </location>
</feature>
<protein>
    <submittedName>
        <fullName evidence="2">Uncharacterized protein</fullName>
    </submittedName>
</protein>
<dbReference type="AlphaFoldDB" id="A0A812RJ52"/>
<keyword evidence="3" id="KW-1185">Reference proteome</keyword>
<evidence type="ECO:0000313" key="3">
    <source>
        <dbReference type="Proteomes" id="UP000604046"/>
    </source>
</evidence>
<dbReference type="Proteomes" id="UP000604046">
    <property type="component" value="Unassembled WGS sequence"/>
</dbReference>
<feature type="region of interest" description="Disordered" evidence="1">
    <location>
        <begin position="1"/>
        <end position="81"/>
    </location>
</feature>
<evidence type="ECO:0000313" key="2">
    <source>
        <dbReference type="EMBL" id="CAE7438422.1"/>
    </source>
</evidence>
<feature type="compositionally biased region" description="Polar residues" evidence="1">
    <location>
        <begin position="44"/>
        <end position="66"/>
    </location>
</feature>
<reference evidence="2" key="1">
    <citation type="submission" date="2021-02" db="EMBL/GenBank/DDBJ databases">
        <authorList>
            <person name="Dougan E. K."/>
            <person name="Rhodes N."/>
            <person name="Thang M."/>
            <person name="Chan C."/>
        </authorList>
    </citation>
    <scope>NUCLEOTIDE SEQUENCE</scope>
</reference>
<proteinExistence type="predicted"/>
<organism evidence="2 3">
    <name type="scientific">Symbiodinium natans</name>
    <dbReference type="NCBI Taxonomy" id="878477"/>
    <lineage>
        <taxon>Eukaryota</taxon>
        <taxon>Sar</taxon>
        <taxon>Alveolata</taxon>
        <taxon>Dinophyceae</taxon>
        <taxon>Suessiales</taxon>
        <taxon>Symbiodiniaceae</taxon>
        <taxon>Symbiodinium</taxon>
    </lineage>
</organism>
<feature type="compositionally biased region" description="Polar residues" evidence="1">
    <location>
        <begin position="1"/>
        <end position="30"/>
    </location>
</feature>
<comment type="caution">
    <text evidence="2">The sequence shown here is derived from an EMBL/GenBank/DDBJ whole genome shotgun (WGS) entry which is preliminary data.</text>
</comment>
<sequence length="257" mass="28180">MDNMTSEDNMTYGNNTDNYTSSNGSWYDNSSDQKDNMTYDDGNMSGSYGNNTDNYTSSNGSWYDNSSDQKDNMTYDDDNMSSSYGNNTDNYTWYDNSGDQKGCDLAVLETCNASVHNVSAYVSSVNISAINGTEAYDMCMMWISAEACLNASGCCDYYFDDDKNFLPANLMQQGMPNCSEIVPHTPACFQGDRDHDDHGYDDGHGGGSNYSNGSGDGVGGNGSQHQEQIPLNSLTPASDLDCDSLQYPVLEWEWRGG</sequence>